<protein>
    <recommendedName>
        <fullName evidence="11">Cornichon</fullName>
    </recommendedName>
</protein>
<evidence type="ECO:0000313" key="9">
    <source>
        <dbReference type="Proteomes" id="UP000663842"/>
    </source>
</evidence>
<evidence type="ECO:0008006" key="11">
    <source>
        <dbReference type="Google" id="ProtNLM"/>
    </source>
</evidence>
<dbReference type="GO" id="GO:0016192">
    <property type="term" value="P:vesicle-mediated transport"/>
    <property type="evidence" value="ECO:0007669"/>
    <property type="project" value="InterPro"/>
</dbReference>
<dbReference type="SMART" id="SM01398">
    <property type="entry name" value="Cornichon"/>
    <property type="match status" value="1"/>
</dbReference>
<accession>A0A819R226</accession>
<dbReference type="EMBL" id="CAJOBG010000312">
    <property type="protein sequence ID" value="CAF3796019.1"/>
    <property type="molecule type" value="Genomic_DNA"/>
</dbReference>
<comment type="caution">
    <text evidence="8">The sequence shown here is derived from an EMBL/GenBank/DDBJ whole genome shotgun (WGS) entry which is preliminary data.</text>
</comment>
<evidence type="ECO:0000256" key="2">
    <source>
        <dbReference type="ARBA" id="ARBA00010095"/>
    </source>
</evidence>
<keyword evidence="5 6" id="KW-0472">Membrane</keyword>
<dbReference type="InterPro" id="IPR003377">
    <property type="entry name" value="Cornichon"/>
</dbReference>
<evidence type="ECO:0000256" key="5">
    <source>
        <dbReference type="ARBA" id="ARBA00023136"/>
    </source>
</evidence>
<organism evidence="8 9">
    <name type="scientific">Rotaria magnacalcarata</name>
    <dbReference type="NCBI Taxonomy" id="392030"/>
    <lineage>
        <taxon>Eukaryota</taxon>
        <taxon>Metazoa</taxon>
        <taxon>Spiralia</taxon>
        <taxon>Gnathifera</taxon>
        <taxon>Rotifera</taxon>
        <taxon>Eurotatoria</taxon>
        <taxon>Bdelloidea</taxon>
        <taxon>Philodinida</taxon>
        <taxon>Philodinidae</taxon>
        <taxon>Rotaria</taxon>
    </lineage>
</organism>
<dbReference type="Proteomes" id="UP000663842">
    <property type="component" value="Unassembled WGS sequence"/>
</dbReference>
<dbReference type="PANTHER" id="PTHR12290">
    <property type="entry name" value="CORNICHON-RELATED"/>
    <property type="match status" value="1"/>
</dbReference>
<evidence type="ECO:0000313" key="8">
    <source>
        <dbReference type="EMBL" id="CAF4033287.1"/>
    </source>
</evidence>
<keyword evidence="3 6" id="KW-0812">Transmembrane</keyword>
<dbReference type="EMBL" id="CAJOBF010002424">
    <property type="protein sequence ID" value="CAF4033287.1"/>
    <property type="molecule type" value="Genomic_DNA"/>
</dbReference>
<dbReference type="GO" id="GO:0016020">
    <property type="term" value="C:membrane"/>
    <property type="evidence" value="ECO:0007669"/>
    <property type="project" value="UniProtKB-SubCell"/>
</dbReference>
<comment type="subcellular location">
    <subcellularLocation>
        <location evidence="1">Membrane</location>
        <topology evidence="1">Multi-pass membrane protein</topology>
    </subcellularLocation>
</comment>
<evidence type="ECO:0000256" key="4">
    <source>
        <dbReference type="ARBA" id="ARBA00022989"/>
    </source>
</evidence>
<evidence type="ECO:0000313" key="10">
    <source>
        <dbReference type="Proteomes" id="UP000663866"/>
    </source>
</evidence>
<feature type="transmembrane region" description="Helical" evidence="6">
    <location>
        <begin position="7"/>
        <end position="27"/>
    </location>
</feature>
<feature type="transmembrane region" description="Helical" evidence="6">
    <location>
        <begin position="54"/>
        <end position="85"/>
    </location>
</feature>
<evidence type="ECO:0000256" key="6">
    <source>
        <dbReference type="SAM" id="Phobius"/>
    </source>
</evidence>
<dbReference type="AlphaFoldDB" id="A0A819R226"/>
<name>A0A819R226_9BILA</name>
<keyword evidence="10" id="KW-1185">Reference proteome</keyword>
<reference evidence="8" key="1">
    <citation type="submission" date="2021-02" db="EMBL/GenBank/DDBJ databases">
        <authorList>
            <person name="Nowell W R."/>
        </authorList>
    </citation>
    <scope>NUCLEOTIDE SEQUENCE</scope>
</reference>
<gene>
    <name evidence="7" type="ORF">OVN521_LOCUS3589</name>
    <name evidence="8" type="ORF">UXM345_LOCUS18138</name>
</gene>
<sequence length="200" mass="23186">MSMAALLFGFAMVDNILLLFISVYNIITLSDLEIDIINVRQACSKLNQTFLPEVALHVILTVLFIISNNWLIFILNILLDFWFVYKYFKRQPGQLGVYDPLELNNRRSIKANMRVNNLYLLNIDFICFSTIFIGFSYSLNILSPVLLSLPLFVNPRVDLNIIQLNNTKQITFCNACTISIQTKTMLLMSMLYVYYLNKEL</sequence>
<comment type="similarity">
    <text evidence="2">Belongs to the cornichon family.</text>
</comment>
<dbReference type="Proteomes" id="UP000663866">
    <property type="component" value="Unassembled WGS sequence"/>
</dbReference>
<dbReference type="Pfam" id="PF03311">
    <property type="entry name" value="Cornichon"/>
    <property type="match status" value="1"/>
</dbReference>
<evidence type="ECO:0000256" key="1">
    <source>
        <dbReference type="ARBA" id="ARBA00004141"/>
    </source>
</evidence>
<evidence type="ECO:0000313" key="7">
    <source>
        <dbReference type="EMBL" id="CAF3796019.1"/>
    </source>
</evidence>
<evidence type="ECO:0000256" key="3">
    <source>
        <dbReference type="ARBA" id="ARBA00022692"/>
    </source>
</evidence>
<keyword evidence="4 6" id="KW-1133">Transmembrane helix</keyword>
<proteinExistence type="inferred from homology"/>
<feature type="transmembrane region" description="Helical" evidence="6">
    <location>
        <begin position="116"/>
        <end position="135"/>
    </location>
</feature>